<dbReference type="EMBL" id="ABCS01000120">
    <property type="protein sequence ID" value="EDM74662.1"/>
    <property type="molecule type" value="Genomic_DNA"/>
</dbReference>
<protein>
    <recommendedName>
        <fullName evidence="4">Arrestin-like N-terminal domain-containing protein</fullName>
    </recommendedName>
</protein>
<gene>
    <name evidence="2" type="ORF">PPSIR1_11771</name>
</gene>
<sequence>MALFKTRPDVRLLLARPLAAGEIGEYTVELLCSKPVPIRAVYLTLTGEVQWVHGGSHGSQYDRSRFLKHRVELLDRHTELDVGPHRLRTKVRLPPSLPPSWEGTCLRVRYRANIRVVIPWWFDIDVDFSFPVGPAPSSAEDQPSGPKVYATDPQGPTGKSPYLELSLGSQELYAEDRLRATAALGNVDHNDYRELRLALIAQEAIPAPLGGPLHQDHLVARWTVDLPERVGELQPIPFQLSLPRKLVPAFQMHGCSMKWLVQLSVGVPRGPEPSMRVPVTVRPADAKPSEAEEAKERALPLAVGSERLRLVWESVARSTGFEHIDGELHGKVGETSVVLRRDYSQGQAEVHGHLRFPDLGVGLRTHTVRKHILSDEFRHHLGARDPAQLAAVVERLQPILAQASRTRHQYDLTAAGDGGLDFRLRGPGSAASELRDFAYFLSALADETNELAGKLPAAVLLEDYVDAWTEAAAALRAKLRVSDLRLTIEREASKLVVGMDFEDKGVPEGEVAPLRSTFFALEPGIAIPSRHHLLWTGDTRQPEHEWPLEALVTAPSWTRSERVSLHVNDRLVRLYMAPGLPDPRLEIERIEALFSLGKTIRGEQGPYR</sequence>
<evidence type="ECO:0000313" key="2">
    <source>
        <dbReference type="EMBL" id="EDM74662.1"/>
    </source>
</evidence>
<dbReference type="OrthoDB" id="5497486at2"/>
<dbReference type="RefSeq" id="WP_006976176.1">
    <property type="nucleotide sequence ID" value="NZ_ABCS01000120.1"/>
</dbReference>
<dbReference type="Proteomes" id="UP000005801">
    <property type="component" value="Unassembled WGS sequence"/>
</dbReference>
<name>A6GHI9_9BACT</name>
<comment type="caution">
    <text evidence="2">The sequence shown here is derived from an EMBL/GenBank/DDBJ whole genome shotgun (WGS) entry which is preliminary data.</text>
</comment>
<evidence type="ECO:0000256" key="1">
    <source>
        <dbReference type="SAM" id="MobiDB-lite"/>
    </source>
</evidence>
<proteinExistence type="predicted"/>
<dbReference type="eggNOG" id="ENOG50316T7">
    <property type="taxonomic scope" value="Bacteria"/>
</dbReference>
<keyword evidence="3" id="KW-1185">Reference proteome</keyword>
<evidence type="ECO:0008006" key="4">
    <source>
        <dbReference type="Google" id="ProtNLM"/>
    </source>
</evidence>
<accession>A6GHI9</accession>
<evidence type="ECO:0000313" key="3">
    <source>
        <dbReference type="Proteomes" id="UP000005801"/>
    </source>
</evidence>
<dbReference type="AlphaFoldDB" id="A6GHI9"/>
<dbReference type="SUPFAM" id="SSF81296">
    <property type="entry name" value="E set domains"/>
    <property type="match status" value="1"/>
</dbReference>
<dbReference type="Gene3D" id="2.60.40.640">
    <property type="match status" value="1"/>
</dbReference>
<organism evidence="2 3">
    <name type="scientific">Plesiocystis pacifica SIR-1</name>
    <dbReference type="NCBI Taxonomy" id="391625"/>
    <lineage>
        <taxon>Bacteria</taxon>
        <taxon>Pseudomonadati</taxon>
        <taxon>Myxococcota</taxon>
        <taxon>Polyangia</taxon>
        <taxon>Nannocystales</taxon>
        <taxon>Nannocystaceae</taxon>
        <taxon>Plesiocystis</taxon>
    </lineage>
</organism>
<dbReference type="InterPro" id="IPR014756">
    <property type="entry name" value="Ig_E-set"/>
</dbReference>
<dbReference type="InterPro" id="IPR014752">
    <property type="entry name" value="Arrestin-like_C"/>
</dbReference>
<feature type="region of interest" description="Disordered" evidence="1">
    <location>
        <begin position="135"/>
        <end position="161"/>
    </location>
</feature>
<reference evidence="2 3" key="1">
    <citation type="submission" date="2007-06" db="EMBL/GenBank/DDBJ databases">
        <authorList>
            <person name="Shimkets L."/>
            <person name="Ferriera S."/>
            <person name="Johnson J."/>
            <person name="Kravitz S."/>
            <person name="Beeson K."/>
            <person name="Sutton G."/>
            <person name="Rogers Y.-H."/>
            <person name="Friedman R."/>
            <person name="Frazier M."/>
            <person name="Venter J.C."/>
        </authorList>
    </citation>
    <scope>NUCLEOTIDE SEQUENCE [LARGE SCALE GENOMIC DNA]</scope>
    <source>
        <strain evidence="2 3">SIR-1</strain>
    </source>
</reference>